<accession>A0ABW7ZIX3</accession>
<dbReference type="SUPFAM" id="SSF142906">
    <property type="entry name" value="YjbR-like"/>
    <property type="match status" value="1"/>
</dbReference>
<evidence type="ECO:0000313" key="2">
    <source>
        <dbReference type="Proteomes" id="UP001612812"/>
    </source>
</evidence>
<sequence length="129" mass="14220">MASWDDVRRVALALPETTERGSYDDLPAWRVRDKMFVWERPLRRADLDALGDAAPDGPVLAARVPDLGAKEAMLADDPAVYFTVPHLDGYPAVLVRLDRIGVAELTELVTEAWYARAPKRLAAAHRAGA</sequence>
<dbReference type="InterPro" id="IPR058532">
    <property type="entry name" value="YjbR/MT2646/Rv2570-like"/>
</dbReference>
<protein>
    <submittedName>
        <fullName evidence="1">MmcQ/YjbR family DNA-binding protein</fullName>
    </submittedName>
</protein>
<dbReference type="GO" id="GO:0003677">
    <property type="term" value="F:DNA binding"/>
    <property type="evidence" value="ECO:0007669"/>
    <property type="project" value="UniProtKB-KW"/>
</dbReference>
<dbReference type="RefSeq" id="WP_396761914.1">
    <property type="nucleotide sequence ID" value="NZ_JBITLA010000003.1"/>
</dbReference>
<keyword evidence="2" id="KW-1185">Reference proteome</keyword>
<name>A0ABW7ZIX3_9ACTN</name>
<dbReference type="InterPro" id="IPR038056">
    <property type="entry name" value="YjbR-like_sf"/>
</dbReference>
<dbReference type="Proteomes" id="UP001612812">
    <property type="component" value="Unassembled WGS sequence"/>
</dbReference>
<gene>
    <name evidence="1" type="ORF">ACIBP4_09780</name>
</gene>
<reference evidence="1 2" key="1">
    <citation type="submission" date="2024-10" db="EMBL/GenBank/DDBJ databases">
        <title>The Natural Products Discovery Center: Release of the First 8490 Sequenced Strains for Exploring Actinobacteria Biosynthetic Diversity.</title>
        <authorList>
            <person name="Kalkreuter E."/>
            <person name="Kautsar S.A."/>
            <person name="Yang D."/>
            <person name="Bader C.D."/>
            <person name="Teijaro C.N."/>
            <person name="Fluegel L."/>
            <person name="Davis C.M."/>
            <person name="Simpson J.R."/>
            <person name="Lauterbach L."/>
            <person name="Steele A.D."/>
            <person name="Gui C."/>
            <person name="Meng S."/>
            <person name="Li G."/>
            <person name="Viehrig K."/>
            <person name="Ye F."/>
            <person name="Su P."/>
            <person name="Kiefer A.F."/>
            <person name="Nichols A."/>
            <person name="Cepeda A.J."/>
            <person name="Yan W."/>
            <person name="Fan B."/>
            <person name="Jiang Y."/>
            <person name="Adhikari A."/>
            <person name="Zheng C.-J."/>
            <person name="Schuster L."/>
            <person name="Cowan T.M."/>
            <person name="Smanski M.J."/>
            <person name="Chevrette M.G."/>
            <person name="De Carvalho L.P.S."/>
            <person name="Shen B."/>
        </authorList>
    </citation>
    <scope>NUCLEOTIDE SEQUENCE [LARGE SCALE GENOMIC DNA]</scope>
    <source>
        <strain evidence="1 2">NPDC049845</strain>
    </source>
</reference>
<organism evidence="1 2">
    <name type="scientific">Micromonospora maritima</name>
    <dbReference type="NCBI Taxonomy" id="986711"/>
    <lineage>
        <taxon>Bacteria</taxon>
        <taxon>Bacillati</taxon>
        <taxon>Actinomycetota</taxon>
        <taxon>Actinomycetes</taxon>
        <taxon>Micromonosporales</taxon>
        <taxon>Micromonosporaceae</taxon>
        <taxon>Micromonospora</taxon>
    </lineage>
</organism>
<keyword evidence="1" id="KW-0238">DNA-binding</keyword>
<dbReference type="EMBL" id="JBITLE010000003">
    <property type="protein sequence ID" value="MFI7262575.1"/>
    <property type="molecule type" value="Genomic_DNA"/>
</dbReference>
<evidence type="ECO:0000313" key="1">
    <source>
        <dbReference type="EMBL" id="MFI7262575.1"/>
    </source>
</evidence>
<comment type="caution">
    <text evidence="1">The sequence shown here is derived from an EMBL/GenBank/DDBJ whole genome shotgun (WGS) entry which is preliminary data.</text>
</comment>
<dbReference type="Pfam" id="PF04237">
    <property type="entry name" value="YjbR"/>
    <property type="match status" value="1"/>
</dbReference>
<proteinExistence type="predicted"/>